<dbReference type="KEGG" id="gms:SOIL9_10870"/>
<evidence type="ECO:0000313" key="8">
    <source>
        <dbReference type="EMBL" id="VTR96705.1"/>
    </source>
</evidence>
<keyword evidence="5 7" id="KW-1133">Transmembrane helix</keyword>
<keyword evidence="9" id="KW-1185">Reference proteome</keyword>
<evidence type="ECO:0000256" key="6">
    <source>
        <dbReference type="ARBA" id="ARBA00023136"/>
    </source>
</evidence>
<evidence type="ECO:0000256" key="2">
    <source>
        <dbReference type="ARBA" id="ARBA00007928"/>
    </source>
</evidence>
<comment type="similarity">
    <text evidence="2">Belongs to the Rht family.</text>
</comment>
<evidence type="ECO:0000256" key="4">
    <source>
        <dbReference type="ARBA" id="ARBA00022692"/>
    </source>
</evidence>
<gene>
    <name evidence="8" type="ORF">SOIL9_10870</name>
</gene>
<dbReference type="Pfam" id="PF01810">
    <property type="entry name" value="LysE"/>
    <property type="match status" value="1"/>
</dbReference>
<feature type="transmembrane region" description="Helical" evidence="7">
    <location>
        <begin position="122"/>
        <end position="143"/>
    </location>
</feature>
<feature type="transmembrane region" description="Helical" evidence="7">
    <location>
        <begin position="74"/>
        <end position="92"/>
    </location>
</feature>
<keyword evidence="3" id="KW-1003">Cell membrane</keyword>
<dbReference type="GO" id="GO:0005886">
    <property type="term" value="C:plasma membrane"/>
    <property type="evidence" value="ECO:0007669"/>
    <property type="project" value="UniProtKB-SubCell"/>
</dbReference>
<feature type="transmembrane region" description="Helical" evidence="7">
    <location>
        <begin position="40"/>
        <end position="68"/>
    </location>
</feature>
<evidence type="ECO:0000256" key="7">
    <source>
        <dbReference type="SAM" id="Phobius"/>
    </source>
</evidence>
<dbReference type="InterPro" id="IPR001123">
    <property type="entry name" value="LeuE-type"/>
</dbReference>
<evidence type="ECO:0000256" key="3">
    <source>
        <dbReference type="ARBA" id="ARBA00022475"/>
    </source>
</evidence>
<comment type="subcellular location">
    <subcellularLocation>
        <location evidence="1">Cell membrane</location>
        <topology evidence="1">Multi-pass membrane protein</topology>
    </subcellularLocation>
</comment>
<dbReference type="PANTHER" id="PTHR30086">
    <property type="entry name" value="ARGININE EXPORTER PROTEIN ARGO"/>
    <property type="match status" value="1"/>
</dbReference>
<evidence type="ECO:0000256" key="5">
    <source>
        <dbReference type="ARBA" id="ARBA00022989"/>
    </source>
</evidence>
<organism evidence="8 9">
    <name type="scientific">Gemmata massiliana</name>
    <dbReference type="NCBI Taxonomy" id="1210884"/>
    <lineage>
        <taxon>Bacteria</taxon>
        <taxon>Pseudomonadati</taxon>
        <taxon>Planctomycetota</taxon>
        <taxon>Planctomycetia</taxon>
        <taxon>Gemmatales</taxon>
        <taxon>Gemmataceae</taxon>
        <taxon>Gemmata</taxon>
    </lineage>
</organism>
<evidence type="ECO:0000313" key="9">
    <source>
        <dbReference type="Proteomes" id="UP000464178"/>
    </source>
</evidence>
<reference evidence="8 9" key="1">
    <citation type="submission" date="2019-05" db="EMBL/GenBank/DDBJ databases">
        <authorList>
            <consortium name="Science for Life Laboratories"/>
        </authorList>
    </citation>
    <scope>NUCLEOTIDE SEQUENCE [LARGE SCALE GENOMIC DNA]</scope>
    <source>
        <strain evidence="8">Soil9</strain>
    </source>
</reference>
<feature type="transmembrane region" description="Helical" evidence="7">
    <location>
        <begin position="149"/>
        <end position="174"/>
    </location>
</feature>
<proteinExistence type="inferred from homology"/>
<protein>
    <submittedName>
        <fullName evidence="8">Uncharacterized protein</fullName>
    </submittedName>
</protein>
<dbReference type="PIRSF" id="PIRSF006324">
    <property type="entry name" value="LeuE"/>
    <property type="match status" value="1"/>
</dbReference>
<evidence type="ECO:0000256" key="1">
    <source>
        <dbReference type="ARBA" id="ARBA00004651"/>
    </source>
</evidence>
<dbReference type="AlphaFoldDB" id="A0A6P2D8K6"/>
<dbReference type="PANTHER" id="PTHR30086:SF14">
    <property type="entry name" value="HOMOSERINE_HOMOSERINE LACTONE EFFLUX PROTEIN"/>
    <property type="match status" value="1"/>
</dbReference>
<name>A0A6P2D8K6_9BACT</name>
<dbReference type="GO" id="GO:0042970">
    <property type="term" value="F:homoserine transmembrane transporter activity"/>
    <property type="evidence" value="ECO:0007669"/>
    <property type="project" value="TreeGrafter"/>
</dbReference>
<keyword evidence="6 7" id="KW-0472">Membrane</keyword>
<dbReference type="RefSeq" id="WP_162670876.1">
    <property type="nucleotide sequence ID" value="NZ_LR593886.1"/>
</dbReference>
<dbReference type="Proteomes" id="UP000464178">
    <property type="component" value="Chromosome"/>
</dbReference>
<feature type="transmembrane region" description="Helical" evidence="7">
    <location>
        <begin position="6"/>
        <end position="28"/>
    </location>
</feature>
<accession>A0A6P2D8K6</accession>
<sequence length="212" mass="22468">MSWETWGVFFLTETVLALSPGPAVLFVVSTALRYGGRTSVWANLGILSGNTFYFLLSALGLGAVLLASHELFTIVKWVGAAYLVYLGSRLIISPGGSEIGDSRDPSGEPEVGRARKVFRQAFILQAANPKAIMFFVALLPQFINPNENVALQVAILALTSVASEFVVLVGYGFAAGRLSHWAKRPGVTRTADRAAGTLLVGAGIGLGLTANR</sequence>
<keyword evidence="4 7" id="KW-0812">Transmembrane</keyword>
<dbReference type="EMBL" id="LR593886">
    <property type="protein sequence ID" value="VTR96705.1"/>
    <property type="molecule type" value="Genomic_DNA"/>
</dbReference>